<accession>A0A0F8XIF7</accession>
<dbReference type="AlphaFoldDB" id="A0A0F8XIF7"/>
<feature type="non-terminal residue" evidence="2">
    <location>
        <position position="235"/>
    </location>
</feature>
<feature type="region of interest" description="Disordered" evidence="1">
    <location>
        <begin position="168"/>
        <end position="191"/>
    </location>
</feature>
<sequence length="235" mass="26882">MLYSSYRGAVGSFRGKTWKLTNGYWRACNYNGQQCTFKIYNEAMTFANKGKPISENKEITLQAVRTRYEAAKMAKDAERMTTVVKASVKELRNGQFQPVLTMKEVHLDKAGYVLEGRVRSYYMPELRKREMVELAARLVKQGYKADVRGPNLRTDASEKYVRSIRTTYPDDTGARKKSGWSHGSKSMGEQGIREAKSSFTLHAMGNGWSHSKTISANSQKEAESMFRNDPRFRRQ</sequence>
<gene>
    <name evidence="2" type="ORF">LCGC14_2939690</name>
</gene>
<organism evidence="2">
    <name type="scientific">marine sediment metagenome</name>
    <dbReference type="NCBI Taxonomy" id="412755"/>
    <lineage>
        <taxon>unclassified sequences</taxon>
        <taxon>metagenomes</taxon>
        <taxon>ecological metagenomes</taxon>
    </lineage>
</organism>
<reference evidence="2" key="1">
    <citation type="journal article" date="2015" name="Nature">
        <title>Complex archaea that bridge the gap between prokaryotes and eukaryotes.</title>
        <authorList>
            <person name="Spang A."/>
            <person name="Saw J.H."/>
            <person name="Jorgensen S.L."/>
            <person name="Zaremba-Niedzwiedzka K."/>
            <person name="Martijn J."/>
            <person name="Lind A.E."/>
            <person name="van Eijk R."/>
            <person name="Schleper C."/>
            <person name="Guy L."/>
            <person name="Ettema T.J."/>
        </authorList>
    </citation>
    <scope>NUCLEOTIDE SEQUENCE</scope>
</reference>
<dbReference type="EMBL" id="LAZR01058931">
    <property type="protein sequence ID" value="KKK68872.1"/>
    <property type="molecule type" value="Genomic_DNA"/>
</dbReference>
<comment type="caution">
    <text evidence="2">The sequence shown here is derived from an EMBL/GenBank/DDBJ whole genome shotgun (WGS) entry which is preliminary data.</text>
</comment>
<feature type="compositionally biased region" description="Basic and acidic residues" evidence="1">
    <location>
        <begin position="220"/>
        <end position="235"/>
    </location>
</feature>
<evidence type="ECO:0000256" key="1">
    <source>
        <dbReference type="SAM" id="MobiDB-lite"/>
    </source>
</evidence>
<proteinExistence type="predicted"/>
<evidence type="ECO:0000313" key="2">
    <source>
        <dbReference type="EMBL" id="KKK68872.1"/>
    </source>
</evidence>
<feature type="compositionally biased region" description="Polar residues" evidence="1">
    <location>
        <begin position="209"/>
        <end position="219"/>
    </location>
</feature>
<name>A0A0F8XIF7_9ZZZZ</name>
<protein>
    <submittedName>
        <fullName evidence="2">Uncharacterized protein</fullName>
    </submittedName>
</protein>
<feature type="region of interest" description="Disordered" evidence="1">
    <location>
        <begin position="209"/>
        <end position="235"/>
    </location>
</feature>